<proteinExistence type="predicted"/>
<name>B6HFT1_PENRW</name>
<evidence type="ECO:0000313" key="1">
    <source>
        <dbReference type="EMBL" id="CAP85939.1"/>
    </source>
</evidence>
<dbReference type="HOGENOM" id="CLU_1907363_0_0_1"/>
<organism evidence="1 2">
    <name type="scientific">Penicillium rubens (strain ATCC 28089 / DSM 1075 / NRRL 1951 / Wisconsin 54-1255)</name>
    <name type="common">Penicillium chrysogenum</name>
    <dbReference type="NCBI Taxonomy" id="500485"/>
    <lineage>
        <taxon>Eukaryota</taxon>
        <taxon>Fungi</taxon>
        <taxon>Dikarya</taxon>
        <taxon>Ascomycota</taxon>
        <taxon>Pezizomycotina</taxon>
        <taxon>Eurotiomycetes</taxon>
        <taxon>Eurotiomycetidae</taxon>
        <taxon>Eurotiales</taxon>
        <taxon>Aspergillaceae</taxon>
        <taxon>Penicillium</taxon>
        <taxon>Penicillium chrysogenum species complex</taxon>
    </lineage>
</organism>
<gene>
    <name evidence="1" type="ORF">Pc20g06100</name>
    <name evidence="1" type="ORF">PCH_Pc20g06100</name>
</gene>
<sequence length="133" mass="15111">MTHIEHDYQVWHINPRPALMPRNLLRIPAYITETEPLWLGRSGIGLPYAPAGRLDYIRRCTEYAPMSQIFTAAYTCIYATSTGLLRLPRHDHYFPDYLAISIARMAFLGWAGERLLTPSCSARPPDDMSEGTA</sequence>
<dbReference type="EMBL" id="AM920435">
    <property type="protein sequence ID" value="CAP85939.1"/>
    <property type="molecule type" value="Genomic_DNA"/>
</dbReference>
<reference evidence="1 2" key="1">
    <citation type="journal article" date="2008" name="Nat. Biotechnol.">
        <title>Genome sequencing and analysis of the filamentous fungus Penicillium chrysogenum.</title>
        <authorList>
            <person name="van den Berg M.A."/>
            <person name="Albang R."/>
            <person name="Albermann K."/>
            <person name="Badger J.H."/>
            <person name="Daran J.-M."/>
            <person name="Driessen A.J.M."/>
            <person name="Garcia-Estrada C."/>
            <person name="Fedorova N.D."/>
            <person name="Harris D.M."/>
            <person name="Heijne W.H.M."/>
            <person name="Joardar V.S."/>
            <person name="Kiel J.A.K.W."/>
            <person name="Kovalchuk A."/>
            <person name="Martin J.F."/>
            <person name="Nierman W.C."/>
            <person name="Nijland J.G."/>
            <person name="Pronk J.T."/>
            <person name="Roubos J.A."/>
            <person name="van der Klei I.J."/>
            <person name="van Peij N.N.M.E."/>
            <person name="Veenhuis M."/>
            <person name="von Doehren H."/>
            <person name="Wagner C."/>
            <person name="Wortman J.R."/>
            <person name="Bovenberg R.A.L."/>
        </authorList>
    </citation>
    <scope>NUCLEOTIDE SEQUENCE [LARGE SCALE GENOMIC DNA]</scope>
    <source>
        <strain evidence="2">ATCC 28089 / DSM 1075 / NRRL 1951 / Wisconsin 54-1255</strain>
    </source>
</reference>
<dbReference type="Proteomes" id="UP000000724">
    <property type="component" value="Contig Pc00c20"/>
</dbReference>
<protein>
    <submittedName>
        <fullName evidence="1">Uncharacterized protein</fullName>
    </submittedName>
</protein>
<evidence type="ECO:0000313" key="2">
    <source>
        <dbReference type="Proteomes" id="UP000000724"/>
    </source>
</evidence>
<keyword evidence="2" id="KW-1185">Reference proteome</keyword>
<dbReference type="VEuPathDB" id="FungiDB:PCH_Pc20g06100"/>
<accession>B6HFT1</accession>
<dbReference type="AlphaFoldDB" id="B6HFT1"/>